<protein>
    <submittedName>
        <fullName evidence="10">Sodium:alanine symporter family protein</fullName>
    </submittedName>
</protein>
<keyword evidence="7 9" id="KW-1133">Transmembrane helix</keyword>
<dbReference type="PRINTS" id="PR00175">
    <property type="entry name" value="NAALASMPORT"/>
</dbReference>
<feature type="transmembrane region" description="Helical" evidence="9">
    <location>
        <begin position="12"/>
        <end position="30"/>
    </location>
</feature>
<reference evidence="10" key="2">
    <citation type="submission" date="2024-02" db="EMBL/GenBank/DDBJ databases">
        <authorList>
            <consortium name="Clinical and Environmental Microbiology Branch: Whole genome sequencing antimicrobial resistance pathogens in the healthcare setting"/>
        </authorList>
    </citation>
    <scope>NUCLEOTIDE SEQUENCE</scope>
    <source>
        <strain evidence="10">2020GO-00142</strain>
    </source>
</reference>
<dbReference type="Gene3D" id="1.20.1740.10">
    <property type="entry name" value="Amino acid/polyamine transporter I"/>
    <property type="match status" value="1"/>
</dbReference>
<feature type="transmembrane region" description="Helical" evidence="9">
    <location>
        <begin position="137"/>
        <end position="158"/>
    </location>
</feature>
<dbReference type="PANTHER" id="PTHR30330:SF1">
    <property type="entry name" value="AMINO-ACID CARRIER PROTEIN ALST"/>
    <property type="match status" value="1"/>
</dbReference>
<dbReference type="FunFam" id="1.20.1740.10:FF:000004">
    <property type="entry name" value="Sodium:alanine symporter family protein"/>
    <property type="match status" value="1"/>
</dbReference>
<dbReference type="Proteomes" id="UP001495779">
    <property type="component" value="Unassembled WGS sequence"/>
</dbReference>
<evidence type="ECO:0000256" key="6">
    <source>
        <dbReference type="ARBA" id="ARBA00022847"/>
    </source>
</evidence>
<evidence type="ECO:0000256" key="1">
    <source>
        <dbReference type="ARBA" id="ARBA00004651"/>
    </source>
</evidence>
<evidence type="ECO:0000256" key="9">
    <source>
        <dbReference type="RuleBase" id="RU363064"/>
    </source>
</evidence>
<evidence type="ECO:0000256" key="3">
    <source>
        <dbReference type="ARBA" id="ARBA00022448"/>
    </source>
</evidence>
<feature type="transmembrane region" description="Helical" evidence="9">
    <location>
        <begin position="233"/>
        <end position="256"/>
    </location>
</feature>
<dbReference type="EMBL" id="AAZDVE040000001">
    <property type="protein sequence ID" value="EMP9431071.1"/>
    <property type="molecule type" value="Genomic_DNA"/>
</dbReference>
<gene>
    <name evidence="10" type="ORF">JRA39_000056</name>
    <name evidence="11" type="ORF">KDV35_13585</name>
</gene>
<comment type="subcellular location">
    <subcellularLocation>
        <location evidence="9">Cell inner membrane</location>
        <topology evidence="9">Multi-pass membrane protein</topology>
    </subcellularLocation>
    <subcellularLocation>
        <location evidence="1">Cell membrane</location>
        <topology evidence="1">Multi-pass membrane protein</topology>
    </subcellularLocation>
</comment>
<keyword evidence="5 9" id="KW-0812">Transmembrane</keyword>
<dbReference type="GO" id="GO:0005283">
    <property type="term" value="F:amino acid:sodium symporter activity"/>
    <property type="evidence" value="ECO:0007669"/>
    <property type="project" value="InterPro"/>
</dbReference>
<evidence type="ECO:0000313" key="11">
    <source>
        <dbReference type="EMBL" id="MER5077884.1"/>
    </source>
</evidence>
<feature type="transmembrane region" description="Helical" evidence="9">
    <location>
        <begin position="416"/>
        <end position="436"/>
    </location>
</feature>
<dbReference type="PANTHER" id="PTHR30330">
    <property type="entry name" value="AGSS FAMILY TRANSPORTER, SODIUM-ALANINE"/>
    <property type="match status" value="1"/>
</dbReference>
<proteinExistence type="inferred from homology"/>
<dbReference type="Pfam" id="PF01235">
    <property type="entry name" value="Na_Ala_symp"/>
    <property type="match status" value="1"/>
</dbReference>
<evidence type="ECO:0000256" key="8">
    <source>
        <dbReference type="ARBA" id="ARBA00023136"/>
    </source>
</evidence>
<organism evidence="10">
    <name type="scientific">Providencia stuartii</name>
    <dbReference type="NCBI Taxonomy" id="588"/>
    <lineage>
        <taxon>Bacteria</taxon>
        <taxon>Pseudomonadati</taxon>
        <taxon>Pseudomonadota</taxon>
        <taxon>Gammaproteobacteria</taxon>
        <taxon>Enterobacterales</taxon>
        <taxon>Morganellaceae</taxon>
        <taxon>Providencia</taxon>
    </lineage>
</organism>
<name>A0AAI9MV56_PROST</name>
<feature type="transmembrane region" description="Helical" evidence="9">
    <location>
        <begin position="388"/>
        <end position="410"/>
    </location>
</feature>
<keyword evidence="3 9" id="KW-0813">Transport</keyword>
<sequence>MVEIVNYLNNIVWGSLLIYLLLGVGIYFTLRTGFIQFRHFGHMFGVLKNSNQSSKAGISSFQALCTSLAARVGTGNLTGVAIAITAGGPGAIFWMWVVAMLGMATSFIESTLAQLYKTKDDQGNYRGGPAYYMQKGLNLRWMGVLFSIFLIIAFGLVFNAVQANSIAQATAVAFDFNPLYVGIALVVMSGVVIFGGLKSIAKVAEFIVPIMALAYLILAFWVLGHHIERLPDVIMLIIRNAFGLQEAAGGAIGYGVGQAMTQGIQRGLFSNEAGMGSAPNAAASAAPYPPHPASQGYVQMLGVFMDTIVICSATAIIILSSGVLDNPVEKINGIELTQLALSSVVGSWGSTFIAIAIFFFAFTSIIANYAYAESNMIFLENNHTTSLFILRLAALAMVMFGTLAEMPLIWKMADLSMGLMAITNLIAILLLSGIAFKLAKDYDRQRKAGGIPTFDIDQHPELKSQVEQGIWEKEQVQQWVDKQSV</sequence>
<feature type="transmembrane region" description="Helical" evidence="9">
    <location>
        <begin position="178"/>
        <end position="197"/>
    </location>
</feature>
<evidence type="ECO:0000313" key="12">
    <source>
        <dbReference type="Proteomes" id="UP001495779"/>
    </source>
</evidence>
<accession>A0AAI9MV56</accession>
<feature type="transmembrane region" description="Helical" evidence="9">
    <location>
        <begin position="303"/>
        <end position="324"/>
    </location>
</feature>
<feature type="transmembrane region" description="Helical" evidence="9">
    <location>
        <begin position="344"/>
        <end position="367"/>
    </location>
</feature>
<keyword evidence="4" id="KW-1003">Cell membrane</keyword>
<keyword evidence="8 9" id="KW-0472">Membrane</keyword>
<evidence type="ECO:0000256" key="7">
    <source>
        <dbReference type="ARBA" id="ARBA00022989"/>
    </source>
</evidence>
<dbReference type="AlphaFoldDB" id="A0AAI9MV56"/>
<dbReference type="RefSeq" id="WP_196713168.1">
    <property type="nucleotide sequence ID" value="NZ_CP095443.1"/>
</dbReference>
<dbReference type="GO" id="GO:0005886">
    <property type="term" value="C:plasma membrane"/>
    <property type="evidence" value="ECO:0007669"/>
    <property type="project" value="UniProtKB-SubCell"/>
</dbReference>
<feature type="transmembrane region" description="Helical" evidence="9">
    <location>
        <begin position="206"/>
        <end position="227"/>
    </location>
</feature>
<dbReference type="PROSITE" id="PS00873">
    <property type="entry name" value="NA_ALANINE_SYMP"/>
    <property type="match status" value="1"/>
</dbReference>
<dbReference type="NCBIfam" id="TIGR00835">
    <property type="entry name" value="agcS"/>
    <property type="match status" value="1"/>
</dbReference>
<keyword evidence="6 9" id="KW-0769">Symport</keyword>
<evidence type="ECO:0000256" key="4">
    <source>
        <dbReference type="ARBA" id="ARBA00022475"/>
    </source>
</evidence>
<keyword evidence="9" id="KW-0997">Cell inner membrane</keyword>
<comment type="similarity">
    <text evidence="2 9">Belongs to the alanine or glycine:cation symporter (AGCS) (TC 2.A.25) family.</text>
</comment>
<dbReference type="EMBL" id="JAGSRH010000020">
    <property type="protein sequence ID" value="MER5077884.1"/>
    <property type="molecule type" value="Genomic_DNA"/>
</dbReference>
<reference evidence="11 12" key="1">
    <citation type="submission" date="2021-04" db="EMBL/GenBank/DDBJ databases">
        <title>Determining the burden of carbapenem-resistant Enterobacterales from a tertiary public heath setting in Bangladesh: a clinical, epidemiological, and molecular study.</title>
        <authorList>
            <person name="Farzana R."/>
            <person name="Walsh T.R."/>
        </authorList>
    </citation>
    <scope>NUCLEOTIDE SEQUENCE [LARGE SCALE GENOMIC DNA]</scope>
    <source>
        <strain evidence="11">Dmpro_s316</strain>
        <strain evidence="12">dmpro_s316</strain>
    </source>
</reference>
<evidence type="ECO:0000256" key="2">
    <source>
        <dbReference type="ARBA" id="ARBA00009261"/>
    </source>
</evidence>
<evidence type="ECO:0000313" key="10">
    <source>
        <dbReference type="EMBL" id="EMP9431071.1"/>
    </source>
</evidence>
<evidence type="ECO:0000256" key="5">
    <source>
        <dbReference type="ARBA" id="ARBA00022692"/>
    </source>
</evidence>
<comment type="caution">
    <text evidence="10">The sequence shown here is derived from an EMBL/GenBank/DDBJ whole genome shotgun (WGS) entry which is preliminary data.</text>
</comment>
<dbReference type="InterPro" id="IPR001463">
    <property type="entry name" value="Na/Ala_symport"/>
</dbReference>